<feature type="compositionally biased region" description="Low complexity" evidence="1">
    <location>
        <begin position="122"/>
        <end position="134"/>
    </location>
</feature>
<dbReference type="OrthoDB" id="253380at2759"/>
<organism evidence="2 3">
    <name type="scientific">Trypanosoma cruzi Dm28c</name>
    <dbReference type="NCBI Taxonomy" id="1416333"/>
    <lineage>
        <taxon>Eukaryota</taxon>
        <taxon>Discoba</taxon>
        <taxon>Euglenozoa</taxon>
        <taxon>Kinetoplastea</taxon>
        <taxon>Metakinetoplastina</taxon>
        <taxon>Trypanosomatida</taxon>
        <taxon>Trypanosomatidae</taxon>
        <taxon>Trypanosoma</taxon>
        <taxon>Schizotrypanum</taxon>
    </lineage>
</organism>
<dbReference type="Proteomes" id="UP000017861">
    <property type="component" value="Unassembled WGS sequence"/>
</dbReference>
<comment type="caution">
    <text evidence="2">The sequence shown here is derived from an EMBL/GenBank/DDBJ whole genome shotgun (WGS) entry which is preliminary data.</text>
</comment>
<sequence>MYDQKKCAARMPGTETSTRSAGSLASPEGDPSIDVYPDTLVGLASAPNGPPDCPFSTATDPAVRCGPPTPADENDVDGRTGATIHPAADCLSKQQQQQGDAKQNSSSSSLTNALDVWREGRSVGSGSSSFSGSSPCLDDCPSQSPYLSEDADDLDRLLNLLSYFLPSMQSSDGGPIAVRADHSATTGRFGQPKTNSLAKACSYPSVSTEEARWTDEAEDTKTSFSVLLRYQFPTEDPHEGVKEARAHAPGICGTRPVHPQPLLVSHSRSREGGGGCNGNVFSGACSVSFGAKNSVIERQ</sequence>
<evidence type="ECO:0000256" key="1">
    <source>
        <dbReference type="SAM" id="MobiDB-lite"/>
    </source>
</evidence>
<name>V5D2H3_TRYCR</name>
<evidence type="ECO:0000313" key="3">
    <source>
        <dbReference type="Proteomes" id="UP000017861"/>
    </source>
</evidence>
<dbReference type="VEuPathDB" id="TriTrypDB:TCDM_10746"/>
<feature type="compositionally biased region" description="Polar residues" evidence="1">
    <location>
        <begin position="99"/>
        <end position="112"/>
    </location>
</feature>
<accession>V5D2H3</accession>
<evidence type="ECO:0000313" key="2">
    <source>
        <dbReference type="EMBL" id="ESS61656.1"/>
    </source>
</evidence>
<feature type="compositionally biased region" description="Polar residues" evidence="1">
    <location>
        <begin position="14"/>
        <end position="23"/>
    </location>
</feature>
<dbReference type="AlphaFoldDB" id="V5D2H3"/>
<feature type="region of interest" description="Disordered" evidence="1">
    <location>
        <begin position="1"/>
        <end position="136"/>
    </location>
</feature>
<reference evidence="2 3" key="1">
    <citation type="journal article" date="2014" name="Genome Announc.">
        <title>Trypanosoma cruzi Clone Dm28c Draft Genome Sequence.</title>
        <authorList>
            <person name="Grisard E.C."/>
            <person name="Teixeira S.M."/>
            <person name="de Almeida L.G."/>
            <person name="Stoco P.H."/>
            <person name="Gerber A.L."/>
            <person name="Talavera-Lopez C."/>
            <person name="Lima O.C."/>
            <person name="Andersson B."/>
            <person name="de Vasconcelos A.T."/>
        </authorList>
    </citation>
    <scope>NUCLEOTIDE SEQUENCE [LARGE SCALE GENOMIC DNA]</scope>
    <source>
        <strain evidence="2 3">Dm28c</strain>
    </source>
</reference>
<dbReference type="EMBL" id="AYLP01000258">
    <property type="protein sequence ID" value="ESS61656.1"/>
    <property type="molecule type" value="Genomic_DNA"/>
</dbReference>
<protein>
    <submittedName>
        <fullName evidence="2">Uncharacterized protein</fullName>
    </submittedName>
</protein>
<gene>
    <name evidence="2" type="ORF">TCDM_10746</name>
</gene>
<proteinExistence type="predicted"/>